<feature type="region of interest" description="Disordered" evidence="3">
    <location>
        <begin position="1"/>
        <end position="37"/>
    </location>
</feature>
<comment type="caution">
    <text evidence="5">The sequence shown here is derived from an EMBL/GenBank/DDBJ whole genome shotgun (WGS) entry which is preliminary data.</text>
</comment>
<name>A0A8I0GER5_9ACTO</name>
<dbReference type="AlphaFoldDB" id="A0A8I0GER5"/>
<dbReference type="NCBIfam" id="TIGR01076">
    <property type="entry name" value="sortase_fam"/>
    <property type="match status" value="1"/>
</dbReference>
<feature type="compositionally biased region" description="Basic residues" evidence="3">
    <location>
        <begin position="8"/>
        <end position="18"/>
    </location>
</feature>
<dbReference type="InterPro" id="IPR005754">
    <property type="entry name" value="Sortase"/>
</dbReference>
<evidence type="ECO:0000256" key="1">
    <source>
        <dbReference type="ARBA" id="ARBA00022801"/>
    </source>
</evidence>
<dbReference type="InterPro" id="IPR023365">
    <property type="entry name" value="Sortase_dom-sf"/>
</dbReference>
<gene>
    <name evidence="5" type="ORF">H8R10_04575</name>
</gene>
<evidence type="ECO:0000256" key="4">
    <source>
        <dbReference type="SAM" id="Phobius"/>
    </source>
</evidence>
<keyword evidence="6" id="KW-1185">Reference proteome</keyword>
<accession>A0A8I0GER5</accession>
<dbReference type="NCBIfam" id="NF033747">
    <property type="entry name" value="class_E_sortase"/>
    <property type="match status" value="1"/>
</dbReference>
<keyword evidence="1" id="KW-0378">Hydrolase</keyword>
<dbReference type="InterPro" id="IPR053465">
    <property type="entry name" value="Sortase_Class_E"/>
</dbReference>
<protein>
    <submittedName>
        <fullName evidence="5">Class E sortase</fullName>
    </submittedName>
</protein>
<dbReference type="CDD" id="cd05830">
    <property type="entry name" value="Sortase_E"/>
    <property type="match status" value="1"/>
</dbReference>
<dbReference type="Gene3D" id="2.40.260.10">
    <property type="entry name" value="Sortase"/>
    <property type="match status" value="1"/>
</dbReference>
<organism evidence="5 6">
    <name type="scientific">Nanchangia anserum</name>
    <dbReference type="NCBI Taxonomy" id="2692125"/>
    <lineage>
        <taxon>Bacteria</taxon>
        <taxon>Bacillati</taxon>
        <taxon>Actinomycetota</taxon>
        <taxon>Actinomycetes</taxon>
        <taxon>Actinomycetales</taxon>
        <taxon>Actinomycetaceae</taxon>
        <taxon>Nanchangia</taxon>
    </lineage>
</organism>
<keyword evidence="4" id="KW-0472">Membrane</keyword>
<dbReference type="EMBL" id="JACRUO010000001">
    <property type="protein sequence ID" value="MBD3689502.1"/>
    <property type="molecule type" value="Genomic_DNA"/>
</dbReference>
<evidence type="ECO:0000313" key="5">
    <source>
        <dbReference type="EMBL" id="MBD3689502.1"/>
    </source>
</evidence>
<reference evidence="5 6" key="1">
    <citation type="submission" date="2020-08" db="EMBL/GenBank/DDBJ databases">
        <title>Winkia gen. nov., sp. nov., isolated from faeces of the Anser albifrons in China.</title>
        <authorList>
            <person name="Liu Q."/>
        </authorList>
    </citation>
    <scope>NUCLEOTIDE SEQUENCE [LARGE SCALE GENOMIC DNA]</scope>
    <source>
        <strain evidence="5 6">C62</strain>
    </source>
</reference>
<dbReference type="GO" id="GO:0016787">
    <property type="term" value="F:hydrolase activity"/>
    <property type="evidence" value="ECO:0007669"/>
    <property type="project" value="UniProtKB-KW"/>
</dbReference>
<keyword evidence="4" id="KW-0812">Transmembrane</keyword>
<keyword evidence="4" id="KW-1133">Transmembrane helix</keyword>
<dbReference type="RefSeq" id="WP_191071543.1">
    <property type="nucleotide sequence ID" value="NZ_JACRUO010000001.1"/>
</dbReference>
<dbReference type="InterPro" id="IPR042003">
    <property type="entry name" value="Sortase_E"/>
</dbReference>
<evidence type="ECO:0000313" key="6">
    <source>
        <dbReference type="Proteomes" id="UP000627538"/>
    </source>
</evidence>
<feature type="active site" description="Proton donor/acceptor" evidence="2">
    <location>
        <position position="167"/>
    </location>
</feature>
<evidence type="ECO:0000256" key="3">
    <source>
        <dbReference type="SAM" id="MobiDB-lite"/>
    </source>
</evidence>
<dbReference type="Proteomes" id="UP000627538">
    <property type="component" value="Unassembled WGS sequence"/>
</dbReference>
<proteinExistence type="predicted"/>
<feature type="active site" description="Acyl-thioester intermediate" evidence="2">
    <location>
        <position position="235"/>
    </location>
</feature>
<dbReference type="Pfam" id="PF04203">
    <property type="entry name" value="Sortase"/>
    <property type="match status" value="1"/>
</dbReference>
<feature type="compositionally biased region" description="Basic and acidic residues" evidence="3">
    <location>
        <begin position="19"/>
        <end position="33"/>
    </location>
</feature>
<sequence>MVEEHPGYRPRRERRTGRAHRDEAEQPARRDSARASAPAKPRFDVISAFGELLISAGLVVALFAFWQVYVTDWQVANAADKQVAQVEDLFGAVPNRISTDERTSPPPAVSPVSYGQLMGALHVPRWNQMVIPVREGTGHDVLDTGAAGHYPTTALPGEIGNFSVAAHRRSYGSNFRRIDVLREGDPVVMETKDAWLVYHVTRYRIVAPTDGQVVLPVPDQPGVAPTQRLMTMTTCHPEYGNWQRYIVHLELHHWVPRNTGIPKELAEG</sequence>
<dbReference type="SUPFAM" id="SSF63817">
    <property type="entry name" value="Sortase"/>
    <property type="match status" value="1"/>
</dbReference>
<evidence type="ECO:0000256" key="2">
    <source>
        <dbReference type="PIRSR" id="PIRSR605754-1"/>
    </source>
</evidence>
<feature type="transmembrane region" description="Helical" evidence="4">
    <location>
        <begin position="48"/>
        <end position="69"/>
    </location>
</feature>